<evidence type="ECO:0000256" key="3">
    <source>
        <dbReference type="ARBA" id="ARBA00023143"/>
    </source>
</evidence>
<keyword evidence="8" id="KW-0969">Cilium</keyword>
<dbReference type="InterPro" id="IPR001492">
    <property type="entry name" value="Flagellin"/>
</dbReference>
<evidence type="ECO:0000256" key="5">
    <source>
        <dbReference type="SAM" id="Coils"/>
    </source>
</evidence>
<dbReference type="SUPFAM" id="SSF64518">
    <property type="entry name" value="Phase 1 flagellin"/>
    <property type="match status" value="1"/>
</dbReference>
<dbReference type="InterPro" id="IPR042187">
    <property type="entry name" value="Flagellin_C_sub2"/>
</dbReference>
<dbReference type="InterPro" id="IPR001029">
    <property type="entry name" value="Flagellin_N"/>
</dbReference>
<evidence type="ECO:0000256" key="1">
    <source>
        <dbReference type="ARBA" id="ARBA00005709"/>
    </source>
</evidence>
<dbReference type="PATRIC" id="fig|1305731.5.peg.489"/>
<name>A0A0P8BJG8_9GAMM</name>
<comment type="similarity">
    <text evidence="1 4">Belongs to the bacterial flagellin family.</text>
</comment>
<protein>
    <recommendedName>
        <fullName evidence="4">Flagellin</fullName>
    </recommendedName>
</protein>
<evidence type="ECO:0000256" key="4">
    <source>
        <dbReference type="RuleBase" id="RU362073"/>
    </source>
</evidence>
<keyword evidence="3 4" id="KW-0975">Bacterial flagellum</keyword>
<dbReference type="STRING" id="1305731.GCA_000934705_00638"/>
<evidence type="ECO:0000259" key="6">
    <source>
        <dbReference type="Pfam" id="PF00669"/>
    </source>
</evidence>
<keyword evidence="8" id="KW-0966">Cell projection</keyword>
<dbReference type="Pfam" id="PF00700">
    <property type="entry name" value="Flagellin_C"/>
    <property type="match status" value="1"/>
</dbReference>
<reference evidence="8 9" key="1">
    <citation type="submission" date="2015-09" db="EMBL/GenBank/DDBJ databases">
        <title>Identification and resolution of microdiversity through metagenomic sequencing of parallel consortia.</title>
        <authorList>
            <person name="Nelson W.C."/>
            <person name="Romine M.F."/>
            <person name="Lindemann S.R."/>
        </authorList>
    </citation>
    <scope>NUCLEOTIDE SEQUENCE [LARGE SCALE GENOMIC DNA]</scope>
    <source>
        <strain evidence="8">HL-55</strain>
    </source>
</reference>
<keyword evidence="2 4" id="KW-0964">Secreted</keyword>
<dbReference type="Gene3D" id="6.10.10.10">
    <property type="entry name" value="Flagellar export chaperone, C-terminal domain"/>
    <property type="match status" value="1"/>
</dbReference>
<dbReference type="PANTHER" id="PTHR42792">
    <property type="entry name" value="FLAGELLIN"/>
    <property type="match status" value="1"/>
</dbReference>
<sequence>MALGINTNVASLNAQNQLSKSQGMNDQALQRLSSGLRINSAKDDAAGLAISTRFQSQITGLNVATRNANDGISLAQTTEGALDEITNNLQRIRELAVQASNASNSSSDREALNDEVEQRIAEIDRISGQTAFNGLKVLDGSFAQQSFQVGANAGEVIKVDLEQGTRQNQIGEIAIATGLDSSDFGVTGGSQTVAFSVDGAGPVFVEIRELSSATGSTAQNNQQVVDDINSAGIGGLYAEIDSDGAIKLSASADLVYEAGVSAEGYTIDDLIDEDGVPVTGVESAIATISNENSLDALSVSTVSDANNAILRVDSALGTVNELRGQLGAVQNRFESTIANLSTSVENLSASNSRILDADFAAETANLAKSQVLQQAGISVLAQANARPQQVLSLLQ</sequence>
<evidence type="ECO:0000313" key="8">
    <source>
        <dbReference type="EMBL" id="KPQ28499.1"/>
    </source>
</evidence>
<dbReference type="GO" id="GO:0005576">
    <property type="term" value="C:extracellular region"/>
    <property type="evidence" value="ECO:0007669"/>
    <property type="project" value="UniProtKB-SubCell"/>
</dbReference>
<dbReference type="OrthoDB" id="9796789at2"/>
<feature type="domain" description="Flagellin C-terminal" evidence="7">
    <location>
        <begin position="312"/>
        <end position="394"/>
    </location>
</feature>
<dbReference type="PRINTS" id="PR00207">
    <property type="entry name" value="FLAGELLIN"/>
</dbReference>
<dbReference type="Gene3D" id="6.10.280.190">
    <property type="match status" value="1"/>
</dbReference>
<comment type="subcellular location">
    <subcellularLocation>
        <location evidence="4">Secreted</location>
    </subcellularLocation>
    <subcellularLocation>
        <location evidence="4">Bacterial flagellum</location>
    </subcellularLocation>
</comment>
<feature type="coiled-coil region" evidence="5">
    <location>
        <begin position="75"/>
        <end position="102"/>
    </location>
</feature>
<organism evidence="8 9">
    <name type="scientific">Marinobacter excellens HL-55</name>
    <dbReference type="NCBI Taxonomy" id="1305731"/>
    <lineage>
        <taxon>Bacteria</taxon>
        <taxon>Pseudomonadati</taxon>
        <taxon>Pseudomonadota</taxon>
        <taxon>Gammaproteobacteria</taxon>
        <taxon>Pseudomonadales</taxon>
        <taxon>Marinobacteraceae</taxon>
        <taxon>Marinobacter</taxon>
    </lineage>
</organism>
<dbReference type="InterPro" id="IPR046358">
    <property type="entry name" value="Flagellin_C"/>
</dbReference>
<dbReference type="GO" id="GO:0005198">
    <property type="term" value="F:structural molecule activity"/>
    <property type="evidence" value="ECO:0007669"/>
    <property type="project" value="UniProtKB-UniRule"/>
</dbReference>
<feature type="domain" description="Flagellin N-terminal" evidence="6">
    <location>
        <begin position="5"/>
        <end position="142"/>
    </location>
</feature>
<keyword evidence="8" id="KW-0282">Flagellum</keyword>
<dbReference type="AlphaFoldDB" id="A0A0P8BJG8"/>
<dbReference type="PANTHER" id="PTHR42792:SF2">
    <property type="entry name" value="FLAGELLIN"/>
    <property type="match status" value="1"/>
</dbReference>
<accession>A0A0P8BJG8</accession>
<keyword evidence="5" id="KW-0175">Coiled coil</keyword>
<dbReference type="Pfam" id="PF00669">
    <property type="entry name" value="Flagellin_N"/>
    <property type="match status" value="1"/>
</dbReference>
<dbReference type="GO" id="GO:0009288">
    <property type="term" value="C:bacterial-type flagellum"/>
    <property type="evidence" value="ECO:0007669"/>
    <property type="project" value="UniProtKB-SubCell"/>
</dbReference>
<dbReference type="Gene3D" id="1.20.1330.10">
    <property type="entry name" value="f41 fragment of flagellin, N-terminal domain"/>
    <property type="match status" value="1"/>
</dbReference>
<proteinExistence type="inferred from homology"/>
<evidence type="ECO:0000313" key="9">
    <source>
        <dbReference type="Proteomes" id="UP000050416"/>
    </source>
</evidence>
<dbReference type="Gene3D" id="2.60.40.4390">
    <property type="match status" value="1"/>
</dbReference>
<comment type="function">
    <text evidence="4">Flagellin is the subunit protein which polymerizes to form the filaments of bacterial flagella.</text>
</comment>
<dbReference type="EMBL" id="LJZQ01000014">
    <property type="protein sequence ID" value="KPQ28499.1"/>
    <property type="molecule type" value="Genomic_DNA"/>
</dbReference>
<comment type="caution">
    <text evidence="8">The sequence shown here is derived from an EMBL/GenBank/DDBJ whole genome shotgun (WGS) entry which is preliminary data.</text>
</comment>
<gene>
    <name evidence="8" type="primary">fliC-2</name>
    <name evidence="8" type="ORF">HLUCCX14_10185</name>
</gene>
<dbReference type="Proteomes" id="UP000050416">
    <property type="component" value="Unassembled WGS sequence"/>
</dbReference>
<evidence type="ECO:0000259" key="7">
    <source>
        <dbReference type="Pfam" id="PF00700"/>
    </source>
</evidence>
<evidence type="ECO:0000256" key="2">
    <source>
        <dbReference type="ARBA" id="ARBA00022525"/>
    </source>
</evidence>